<evidence type="ECO:0000313" key="5">
    <source>
        <dbReference type="Proteomes" id="UP001596091"/>
    </source>
</evidence>
<dbReference type="RefSeq" id="WP_263335552.1">
    <property type="nucleotide sequence ID" value="NZ_JAGSYH010000003.1"/>
</dbReference>
<accession>A0ABW1EDF5</accession>
<organism evidence="4 5">
    <name type="scientific">Acidicapsa dinghuensis</name>
    <dbReference type="NCBI Taxonomy" id="2218256"/>
    <lineage>
        <taxon>Bacteria</taxon>
        <taxon>Pseudomonadati</taxon>
        <taxon>Acidobacteriota</taxon>
        <taxon>Terriglobia</taxon>
        <taxon>Terriglobales</taxon>
        <taxon>Acidobacteriaceae</taxon>
        <taxon>Acidicapsa</taxon>
    </lineage>
</organism>
<keyword evidence="1" id="KW-0328">Glycosyltransferase</keyword>
<dbReference type="CDD" id="cd06533">
    <property type="entry name" value="Glyco_transf_WecG_TagA"/>
    <property type="match status" value="1"/>
</dbReference>
<feature type="transmembrane region" description="Helical" evidence="3">
    <location>
        <begin position="232"/>
        <end position="250"/>
    </location>
</feature>
<gene>
    <name evidence="4" type="ORF">ACFPT7_08800</name>
</gene>
<dbReference type="PANTHER" id="PTHR34136:SF1">
    <property type="entry name" value="UDP-N-ACETYL-D-MANNOSAMINURONIC ACID TRANSFERASE"/>
    <property type="match status" value="1"/>
</dbReference>
<keyword evidence="3" id="KW-1133">Transmembrane helix</keyword>
<dbReference type="InterPro" id="IPR004629">
    <property type="entry name" value="WecG_TagA_CpsF"/>
</dbReference>
<evidence type="ECO:0000256" key="3">
    <source>
        <dbReference type="SAM" id="Phobius"/>
    </source>
</evidence>
<dbReference type="Pfam" id="PF03808">
    <property type="entry name" value="Glyco_tran_WecG"/>
    <property type="match status" value="1"/>
</dbReference>
<keyword evidence="3" id="KW-0812">Transmembrane</keyword>
<evidence type="ECO:0000256" key="2">
    <source>
        <dbReference type="ARBA" id="ARBA00022679"/>
    </source>
</evidence>
<comment type="caution">
    <text evidence="4">The sequence shown here is derived from an EMBL/GenBank/DDBJ whole genome shotgun (WGS) entry which is preliminary data.</text>
</comment>
<feature type="transmembrane region" description="Helical" evidence="3">
    <location>
        <begin position="184"/>
        <end position="203"/>
    </location>
</feature>
<keyword evidence="3" id="KW-0472">Membrane</keyword>
<evidence type="ECO:0000313" key="4">
    <source>
        <dbReference type="EMBL" id="MFC5862384.1"/>
    </source>
</evidence>
<dbReference type="PANTHER" id="PTHR34136">
    <property type="match status" value="1"/>
</dbReference>
<keyword evidence="2" id="KW-0808">Transferase</keyword>
<sequence>MSSLGKCNVLGIMVDATDYESTVDFIFECAARRRGAILSALAVHGIMTGALDPEHKYRLNSFDLLVPDGQPVRWAINLLYKAKLRDRVYGPELTRRVCERAVREGTSIYLYGSTQETLTSLLDSLQEKFPGIKIAGSEPSTFRKLSPEERAAVVQRIQSTGAAIVFVGLGCPRQEVFVYELRNMISVPLLAVGAAFPLLAGILPQAPPWMQRRGLEWMFRLLMEPRRLWRRYLYLNPTYLFLTALQWLRIWRFSTHGHPPAKEILVG</sequence>
<name>A0ABW1EDF5_9BACT</name>
<protein>
    <submittedName>
        <fullName evidence="4">WecB/TagA/CpsF family glycosyltransferase</fullName>
    </submittedName>
</protein>
<reference evidence="5" key="1">
    <citation type="journal article" date="2019" name="Int. J. Syst. Evol. Microbiol.">
        <title>The Global Catalogue of Microorganisms (GCM) 10K type strain sequencing project: providing services to taxonomists for standard genome sequencing and annotation.</title>
        <authorList>
            <consortium name="The Broad Institute Genomics Platform"/>
            <consortium name="The Broad Institute Genome Sequencing Center for Infectious Disease"/>
            <person name="Wu L."/>
            <person name="Ma J."/>
        </authorList>
    </citation>
    <scope>NUCLEOTIDE SEQUENCE [LARGE SCALE GENOMIC DNA]</scope>
    <source>
        <strain evidence="5">JCM 4087</strain>
    </source>
</reference>
<dbReference type="Proteomes" id="UP001596091">
    <property type="component" value="Unassembled WGS sequence"/>
</dbReference>
<dbReference type="NCBIfam" id="TIGR00696">
    <property type="entry name" value="wecG_tagA_cpsF"/>
    <property type="match status" value="1"/>
</dbReference>
<evidence type="ECO:0000256" key="1">
    <source>
        <dbReference type="ARBA" id="ARBA00022676"/>
    </source>
</evidence>
<proteinExistence type="predicted"/>
<dbReference type="EMBL" id="JBHSPH010000002">
    <property type="protein sequence ID" value="MFC5862384.1"/>
    <property type="molecule type" value="Genomic_DNA"/>
</dbReference>
<keyword evidence="5" id="KW-1185">Reference proteome</keyword>